<dbReference type="PANTHER" id="PTHR18934:SF136">
    <property type="entry name" value="ATP-DEPENDENT RNA HELICASE DHX35-RELATED"/>
    <property type="match status" value="1"/>
</dbReference>
<dbReference type="GO" id="GO:0016787">
    <property type="term" value="F:hydrolase activity"/>
    <property type="evidence" value="ECO:0007669"/>
    <property type="project" value="UniProtKB-KW"/>
</dbReference>
<dbReference type="InterPro" id="IPR011992">
    <property type="entry name" value="EF-hand-dom_pair"/>
</dbReference>
<keyword evidence="3 13" id="KW-0812">Transmembrane</keyword>
<dbReference type="InterPro" id="IPR027417">
    <property type="entry name" value="P-loop_NTPase"/>
</dbReference>
<dbReference type="InterPro" id="IPR011709">
    <property type="entry name" value="DEAD-box_helicase_OB_fold"/>
</dbReference>
<feature type="transmembrane region" description="Helical" evidence="13">
    <location>
        <begin position="1286"/>
        <end position="1307"/>
    </location>
</feature>
<dbReference type="SUPFAM" id="SSF52540">
    <property type="entry name" value="P-loop containing nucleoside triphosphate hydrolases"/>
    <property type="match status" value="1"/>
</dbReference>
<dbReference type="SMART" id="SM00847">
    <property type="entry name" value="HA2"/>
    <property type="match status" value="1"/>
</dbReference>
<evidence type="ECO:0000256" key="12">
    <source>
        <dbReference type="SAM" id="MobiDB-lite"/>
    </source>
</evidence>
<keyword evidence="5" id="KW-0378">Hydrolase</keyword>
<dbReference type="SMART" id="SM00487">
    <property type="entry name" value="DEXDc"/>
    <property type="match status" value="1"/>
</dbReference>
<keyword evidence="4" id="KW-0547">Nucleotide-binding</keyword>
<feature type="region of interest" description="Disordered" evidence="12">
    <location>
        <begin position="979"/>
        <end position="1006"/>
    </location>
</feature>
<evidence type="ECO:0000313" key="17">
    <source>
        <dbReference type="EMBL" id="KAG6419188.1"/>
    </source>
</evidence>
<evidence type="ECO:0000256" key="3">
    <source>
        <dbReference type="ARBA" id="ARBA00022692"/>
    </source>
</evidence>
<dbReference type="FunFam" id="3.40.50.300:FF:000767">
    <property type="entry name" value="Putative ATP-dependent RNA helicase DHX35"/>
    <property type="match status" value="1"/>
</dbReference>
<feature type="domain" description="EF-hand" evidence="14">
    <location>
        <begin position="935"/>
        <end position="970"/>
    </location>
</feature>
<reference evidence="17" key="2">
    <citation type="submission" date="2020-08" db="EMBL/GenBank/DDBJ databases">
        <title>Plant Genome Project.</title>
        <authorList>
            <person name="Zhang R.-G."/>
        </authorList>
    </citation>
    <scope>NUCLEOTIDE SEQUENCE</scope>
    <source>
        <strain evidence="17">Huo1</strain>
        <tissue evidence="17">Leaf</tissue>
    </source>
</reference>
<evidence type="ECO:0000259" key="16">
    <source>
        <dbReference type="PROSITE" id="PS51194"/>
    </source>
</evidence>
<dbReference type="GO" id="GO:0055085">
    <property type="term" value="P:transmembrane transport"/>
    <property type="evidence" value="ECO:0007669"/>
    <property type="project" value="InterPro"/>
</dbReference>
<comment type="subcellular location">
    <subcellularLocation>
        <location evidence="1">Membrane</location>
        <topology evidence="1">Multi-pass membrane protein</topology>
    </subcellularLocation>
</comment>
<dbReference type="PANTHER" id="PTHR18934">
    <property type="entry name" value="ATP-DEPENDENT RNA HELICASE"/>
    <property type="match status" value="1"/>
</dbReference>
<keyword evidence="6" id="KW-0347">Helicase</keyword>
<dbReference type="Gene3D" id="1.20.120.1080">
    <property type="match status" value="1"/>
</dbReference>
<dbReference type="Pfam" id="PF13499">
    <property type="entry name" value="EF-hand_7"/>
    <property type="match status" value="3"/>
</dbReference>
<dbReference type="PROSITE" id="PS50222">
    <property type="entry name" value="EF_HAND_2"/>
    <property type="match status" value="6"/>
</dbReference>
<dbReference type="InterPro" id="IPR002464">
    <property type="entry name" value="DNA/RNA_helicase_DEAH_CS"/>
</dbReference>
<dbReference type="InterPro" id="IPR007502">
    <property type="entry name" value="Helicase-assoc_dom"/>
</dbReference>
<feature type="transmembrane region" description="Helical" evidence="13">
    <location>
        <begin position="1685"/>
        <end position="1704"/>
    </location>
</feature>
<keyword evidence="18" id="KW-1185">Reference proteome</keyword>
<feature type="transmembrane region" description="Helical" evidence="13">
    <location>
        <begin position="1588"/>
        <end position="1606"/>
    </location>
</feature>
<feature type="domain" description="EF-hand" evidence="14">
    <location>
        <begin position="1461"/>
        <end position="1496"/>
    </location>
</feature>
<dbReference type="FunFam" id="3.40.50.300:FF:001326">
    <property type="entry name" value="Putative ATP-dependent RNA helicase DHX35"/>
    <property type="match status" value="1"/>
</dbReference>
<feature type="transmembrane region" description="Helical" evidence="13">
    <location>
        <begin position="1123"/>
        <end position="1142"/>
    </location>
</feature>
<feature type="compositionally biased region" description="Low complexity" evidence="12">
    <location>
        <begin position="993"/>
        <end position="1006"/>
    </location>
</feature>
<dbReference type="CDD" id="cd17980">
    <property type="entry name" value="DEXHc_DHX35"/>
    <property type="match status" value="1"/>
</dbReference>
<feature type="domain" description="Helicase ATP-binding" evidence="15">
    <location>
        <begin position="57"/>
        <end position="222"/>
    </location>
</feature>
<dbReference type="GO" id="GO:0003723">
    <property type="term" value="F:RNA binding"/>
    <property type="evidence" value="ECO:0007669"/>
    <property type="project" value="TreeGrafter"/>
</dbReference>
<dbReference type="PROSITE" id="PS51194">
    <property type="entry name" value="HELICASE_CTER"/>
    <property type="match status" value="1"/>
</dbReference>
<dbReference type="EMBL" id="PNBA02000007">
    <property type="protein sequence ID" value="KAG6419188.1"/>
    <property type="molecule type" value="Genomic_DNA"/>
</dbReference>
<evidence type="ECO:0000256" key="11">
    <source>
        <dbReference type="ARBA" id="ARBA00047984"/>
    </source>
</evidence>
<dbReference type="Pfam" id="PF00270">
    <property type="entry name" value="DEAD"/>
    <property type="match status" value="1"/>
</dbReference>
<dbReference type="Pfam" id="PF00271">
    <property type="entry name" value="Helicase_C"/>
    <property type="match status" value="1"/>
</dbReference>
<feature type="transmembrane region" description="Helical" evidence="13">
    <location>
        <begin position="1258"/>
        <end position="1280"/>
    </location>
</feature>
<feature type="transmembrane region" description="Helical" evidence="13">
    <location>
        <begin position="813"/>
        <end position="831"/>
    </location>
</feature>
<name>A0A8X8ZW59_SALSN</name>
<keyword evidence="10 13" id="KW-0472">Membrane</keyword>
<comment type="caution">
    <text evidence="17">The sequence shown here is derived from an EMBL/GenBank/DDBJ whole genome shotgun (WGS) entry which is preliminary data.</text>
</comment>
<dbReference type="PROSITE" id="PS51192">
    <property type="entry name" value="HELICASE_ATP_BIND_1"/>
    <property type="match status" value="1"/>
</dbReference>
<keyword evidence="8" id="KW-0067">ATP-binding</keyword>
<dbReference type="Pfam" id="PF21010">
    <property type="entry name" value="HA2_C"/>
    <property type="match status" value="1"/>
</dbReference>
<evidence type="ECO:0000256" key="4">
    <source>
        <dbReference type="ARBA" id="ARBA00022741"/>
    </source>
</evidence>
<feature type="transmembrane region" description="Helical" evidence="13">
    <location>
        <begin position="1657"/>
        <end position="1679"/>
    </location>
</feature>
<dbReference type="PROSITE" id="PS00690">
    <property type="entry name" value="DEAH_ATP_HELICASE"/>
    <property type="match status" value="1"/>
</dbReference>
<evidence type="ECO:0000313" key="18">
    <source>
        <dbReference type="Proteomes" id="UP000298416"/>
    </source>
</evidence>
<dbReference type="InterPro" id="IPR002048">
    <property type="entry name" value="EF_hand_dom"/>
</dbReference>
<gene>
    <name evidence="17" type="ORF">SASPL_121402</name>
</gene>
<feature type="transmembrane region" description="Helical" evidence="13">
    <location>
        <begin position="843"/>
        <end position="864"/>
    </location>
</feature>
<dbReference type="Gene3D" id="1.10.238.10">
    <property type="entry name" value="EF-hand"/>
    <property type="match status" value="3"/>
</dbReference>
<dbReference type="GO" id="GO:0005524">
    <property type="term" value="F:ATP binding"/>
    <property type="evidence" value="ECO:0007669"/>
    <property type="project" value="UniProtKB-KW"/>
</dbReference>
<dbReference type="SUPFAM" id="SSF47473">
    <property type="entry name" value="EF-hand"/>
    <property type="match status" value="2"/>
</dbReference>
<dbReference type="SMART" id="SM00054">
    <property type="entry name" value="EFh"/>
    <property type="match status" value="6"/>
</dbReference>
<feature type="domain" description="EF-hand" evidence="14">
    <location>
        <begin position="1397"/>
        <end position="1425"/>
    </location>
</feature>
<dbReference type="InterPro" id="IPR048333">
    <property type="entry name" value="HA2_WH"/>
</dbReference>
<reference evidence="17" key="1">
    <citation type="submission" date="2018-01" db="EMBL/GenBank/DDBJ databases">
        <authorList>
            <person name="Mao J.F."/>
        </authorList>
    </citation>
    <scope>NUCLEOTIDE SEQUENCE</scope>
    <source>
        <strain evidence="17">Huo1</strain>
        <tissue evidence="17">Leaf</tissue>
    </source>
</reference>
<feature type="transmembrane region" description="Helical" evidence="13">
    <location>
        <begin position="1044"/>
        <end position="1063"/>
    </location>
</feature>
<dbReference type="Pfam" id="PF04408">
    <property type="entry name" value="WHD_HA2"/>
    <property type="match status" value="1"/>
</dbReference>
<dbReference type="InterPro" id="IPR014001">
    <property type="entry name" value="Helicase_ATP-bd"/>
</dbReference>
<feature type="transmembrane region" description="Helical" evidence="13">
    <location>
        <begin position="1711"/>
        <end position="1731"/>
    </location>
</feature>
<dbReference type="Pfam" id="PF01699">
    <property type="entry name" value="Na_Ca_ex"/>
    <property type="match status" value="1"/>
</dbReference>
<dbReference type="InterPro" id="IPR011545">
    <property type="entry name" value="DEAD/DEAH_box_helicase_dom"/>
</dbReference>
<dbReference type="Gene3D" id="3.40.50.300">
    <property type="entry name" value="P-loop containing nucleotide triphosphate hydrolases"/>
    <property type="match status" value="2"/>
</dbReference>
<feature type="domain" description="EF-hand" evidence="14">
    <location>
        <begin position="1503"/>
        <end position="1538"/>
    </location>
</feature>
<proteinExistence type="predicted"/>
<dbReference type="GO" id="GO:0005509">
    <property type="term" value="F:calcium ion binding"/>
    <property type="evidence" value="ECO:0007669"/>
    <property type="project" value="InterPro"/>
</dbReference>
<dbReference type="SMART" id="SM00490">
    <property type="entry name" value="HELICc"/>
    <property type="match status" value="1"/>
</dbReference>
<keyword evidence="9 13" id="KW-1133">Transmembrane helix</keyword>
<evidence type="ECO:0000256" key="7">
    <source>
        <dbReference type="ARBA" id="ARBA00022837"/>
    </source>
</evidence>
<dbReference type="CDD" id="cd18791">
    <property type="entry name" value="SF2_C_RHA"/>
    <property type="match status" value="1"/>
</dbReference>
<feature type="domain" description="Helicase C-terminal" evidence="16">
    <location>
        <begin position="264"/>
        <end position="437"/>
    </location>
</feature>
<keyword evidence="7" id="KW-0106">Calcium</keyword>
<evidence type="ECO:0000256" key="2">
    <source>
        <dbReference type="ARBA" id="ARBA00012552"/>
    </source>
</evidence>
<dbReference type="PROSITE" id="PS00018">
    <property type="entry name" value="EF_HAND_1"/>
    <property type="match status" value="3"/>
</dbReference>
<feature type="domain" description="EF-hand" evidence="14">
    <location>
        <begin position="895"/>
        <end position="930"/>
    </location>
</feature>
<evidence type="ECO:0000256" key="6">
    <source>
        <dbReference type="ARBA" id="ARBA00022806"/>
    </source>
</evidence>
<feature type="transmembrane region" description="Helical" evidence="13">
    <location>
        <begin position="720"/>
        <end position="743"/>
    </location>
</feature>
<evidence type="ECO:0000256" key="13">
    <source>
        <dbReference type="SAM" id="Phobius"/>
    </source>
</evidence>
<feature type="transmembrane region" description="Helical" evidence="13">
    <location>
        <begin position="1612"/>
        <end position="1636"/>
    </location>
</feature>
<dbReference type="InterPro" id="IPR001650">
    <property type="entry name" value="Helicase_C-like"/>
</dbReference>
<feature type="transmembrane region" description="Helical" evidence="13">
    <location>
        <begin position="1098"/>
        <end position="1116"/>
    </location>
</feature>
<dbReference type="GO" id="GO:0003724">
    <property type="term" value="F:RNA helicase activity"/>
    <property type="evidence" value="ECO:0007669"/>
    <property type="project" value="UniProtKB-EC"/>
</dbReference>
<comment type="catalytic activity">
    <reaction evidence="11">
        <text>ATP + H2O = ADP + phosphate + H(+)</text>
        <dbReference type="Rhea" id="RHEA:13065"/>
        <dbReference type="ChEBI" id="CHEBI:15377"/>
        <dbReference type="ChEBI" id="CHEBI:15378"/>
        <dbReference type="ChEBI" id="CHEBI:30616"/>
        <dbReference type="ChEBI" id="CHEBI:43474"/>
        <dbReference type="ChEBI" id="CHEBI:456216"/>
        <dbReference type="EC" id="3.6.4.13"/>
    </reaction>
</comment>
<organism evidence="17">
    <name type="scientific">Salvia splendens</name>
    <name type="common">Scarlet sage</name>
    <dbReference type="NCBI Taxonomy" id="180675"/>
    <lineage>
        <taxon>Eukaryota</taxon>
        <taxon>Viridiplantae</taxon>
        <taxon>Streptophyta</taxon>
        <taxon>Embryophyta</taxon>
        <taxon>Tracheophyta</taxon>
        <taxon>Spermatophyta</taxon>
        <taxon>Magnoliopsida</taxon>
        <taxon>eudicotyledons</taxon>
        <taxon>Gunneridae</taxon>
        <taxon>Pentapetalae</taxon>
        <taxon>asterids</taxon>
        <taxon>lamiids</taxon>
        <taxon>Lamiales</taxon>
        <taxon>Lamiaceae</taxon>
        <taxon>Nepetoideae</taxon>
        <taxon>Mentheae</taxon>
        <taxon>Salviinae</taxon>
        <taxon>Salvia</taxon>
        <taxon>Salvia subgen. Calosphace</taxon>
        <taxon>core Calosphace</taxon>
    </lineage>
</organism>
<feature type="transmembrane region" description="Helical" evidence="13">
    <location>
        <begin position="755"/>
        <end position="782"/>
    </location>
</feature>
<dbReference type="Pfam" id="PF07717">
    <property type="entry name" value="OB_NTP_bind"/>
    <property type="match status" value="1"/>
</dbReference>
<evidence type="ECO:0000256" key="9">
    <source>
        <dbReference type="ARBA" id="ARBA00022989"/>
    </source>
</evidence>
<accession>A0A8X8ZW59</accession>
<evidence type="ECO:0000256" key="1">
    <source>
        <dbReference type="ARBA" id="ARBA00004141"/>
    </source>
</evidence>
<evidence type="ECO:0000259" key="15">
    <source>
        <dbReference type="PROSITE" id="PS51192"/>
    </source>
</evidence>
<evidence type="ECO:0000259" key="14">
    <source>
        <dbReference type="PROSITE" id="PS50222"/>
    </source>
</evidence>
<feature type="compositionally biased region" description="Polar residues" evidence="12">
    <location>
        <begin position="983"/>
        <end position="992"/>
    </location>
</feature>
<feature type="domain" description="EF-hand" evidence="14">
    <location>
        <begin position="1350"/>
        <end position="1385"/>
    </location>
</feature>
<dbReference type="GO" id="GO:0016020">
    <property type="term" value="C:membrane"/>
    <property type="evidence" value="ECO:0007669"/>
    <property type="project" value="UniProtKB-SubCell"/>
</dbReference>
<evidence type="ECO:0000256" key="5">
    <source>
        <dbReference type="ARBA" id="ARBA00022801"/>
    </source>
</evidence>
<sequence>MSKFWKPGTEKPRFVEDEEGGVLFYAFASSSSSGHGYASVERQRQRLPVYKNRTAILYLVETHATTIVVGETGSGKTTQIPQFLKEAGWADSGRMIACTQPRRLAVQSVASRVAEEMGVKLGEEVGYTIRFEDITDAELTRIKFLTDGVLLREMMDDPLLSKYSVIMVDEAHERSLSTDILLGLLKKIQRRRPELRLIISSATIEAKSMAAFFNSSKTSRRLQGRDVEGHGPKKESAILSVEGRGFNVQTSYVEEPVSDYIRAAVSTILSIHDKEPMGDILVFLTGKDDIDAAMQLLSEDSHHRNQGLIVLPLYSGLPRADQDLVFSPTPRGKRKVIISTNIAETSLTLEGVVYVVDCGFSKQRFYNPITDIENLVVAPISRASARQRAGRAGRVRPGKCYRLYTEEYHVNEMSSDGVPEIQRSNLVSCVIQLKALGIDNILGFDWPSSPSPEALIRALEVLYSLGVIDDDAKLTSPAGFQIAEIPLDPMVSKMILASNDLGCSEEAITIAAVLSLQSIWYSTRGSEKGLDEAKLRFAAAEGDHVTFLNVYRGYVESNKSSSWCHRNHINYHAMKKVDDVRKQLRRIAQRLGISLKSCDHDMQAVRKAVTAGFFSNACRIEAFSHNGAYKTIRGSQEVYIHPSSVLFRVNPKWVIYHSIVSTEHLCEIAKFEARGERGRGTDSLRWVIAVDKGGGFGCDGDVQYVGDGSDLFFQTIGPGILGASVFQFLGTIPQIVMVLATVLSGTKEAAQERATLGMGLVAGSTVLILTFIWGISIILASYDLSEAPTLDKSGSQKTTPQGYGAVTDVETSYTARIMLIPLLPFLILLLAQAFSSSSVKRVFLLIALIVSVLLLFGFILYQAFQPWIQSRRFEYLMSKYAKDKLLRLLSRNGRPDTRKIQDLFNQIDKDRSTSVSAAELRVLLLGVRLDEDDLSTDRDVENVLESFDTTGDGRINQEEFIAGMTKLLDDLAEERQNRIKGSRATNSQVSDPSQQGLLGNSNSSNVSKSQSSQTTWLNYLQALSLVILGIALMSAFAEPLITSVVGFATAASLPNFSVSYLAIPLATNYRVAVQAFASSGNKSQNSISLTLSTLYSSVYMNNVVSLIVFLAPVYALNLSVDVFAEVLVVITMNTVMTALTGFRTSFPSWMALERLRLNTLDDLISDGVDADVIQAPSLNPGSSLTSRCVHSYGFFPWSKRLFNILGTGVYGATVFRILTLLPKIAMVIVSGILKSKDGAQDSVSFGVDTGTTIDKKTCYTAGIMLLSLIPYFIVQVANIFDSSFGTRMVILIILVVSTLMLLSYFLYQIFDPWIQERSLEYSKYENLLVGFLQHVQRRAKEKLVDDSGQPNITVIKGLFNETDKDADKSITFHELEKLIHEIQSGKVEVEKGYAISEMLKTFDLNRDGRIEEDEFVEGCSKWINEAAELAGKGDSDAAEFLREASVEELEAEQLVTDDGKPNIERIKALFKQFDTDRSSSLSRPELEQLIHTTVTKTGDSQLHHEEMVKKFVEDFDMDGDDIVDEQEFVHGMTKWLNKAMDVTKCKDAKRSIDEFDKIMWGEVDNLVYKVGWNEGSRLKLLTWSSTKSIFQVMLGIAILTFLSGPLKTSIQHFSHAIGVPAFFVSFVVVPICLNALSAIFPASQKSSRTSSLTFSEIYGGVVMNNIMGLSTLIAIVYINGLEWDYSAEVLTVLLVCAVIEVLACSQTTYPLWTCLLAFFLYPFSLLMYYVFQYVLGWN</sequence>
<dbReference type="InterPro" id="IPR018247">
    <property type="entry name" value="EF_Hand_1_Ca_BS"/>
</dbReference>
<dbReference type="Proteomes" id="UP000298416">
    <property type="component" value="Unassembled WGS sequence"/>
</dbReference>
<dbReference type="InterPro" id="IPR004837">
    <property type="entry name" value="NaCa_Exmemb"/>
</dbReference>
<protein>
    <recommendedName>
        <fullName evidence="2">RNA helicase</fullName>
        <ecNumber evidence="2">3.6.4.13</ecNumber>
    </recommendedName>
</protein>
<dbReference type="EC" id="3.6.4.13" evidence="2"/>
<feature type="transmembrane region" description="Helical" evidence="13">
    <location>
        <begin position="1201"/>
        <end position="1221"/>
    </location>
</feature>
<dbReference type="CDD" id="cd00051">
    <property type="entry name" value="EFh"/>
    <property type="match status" value="1"/>
</dbReference>
<evidence type="ECO:0000256" key="10">
    <source>
        <dbReference type="ARBA" id="ARBA00023136"/>
    </source>
</evidence>
<feature type="transmembrane region" description="Helical" evidence="13">
    <location>
        <begin position="1016"/>
        <end position="1037"/>
    </location>
</feature>
<evidence type="ECO:0000256" key="8">
    <source>
        <dbReference type="ARBA" id="ARBA00022840"/>
    </source>
</evidence>